<dbReference type="AlphaFoldDB" id="A0A317MWR2"/>
<feature type="transmembrane region" description="Helical" evidence="1">
    <location>
        <begin position="258"/>
        <end position="277"/>
    </location>
</feature>
<comment type="caution">
    <text evidence="2">The sequence shown here is derived from an EMBL/GenBank/DDBJ whole genome shotgun (WGS) entry which is preliminary data.</text>
</comment>
<feature type="transmembrane region" description="Helical" evidence="1">
    <location>
        <begin position="302"/>
        <end position="326"/>
    </location>
</feature>
<name>A0A317MWR2_9GAMM</name>
<sequence>MPHRNAVAGILLAAMVVMTVLAGIDRHVSVLWAGALAWAAAALLWRRLRRQQRHQARWLAGIGVLGMLIGAIGGARPNLSLVVAGNQSLIGLLTAVAFLKLVATVPGEGEEPPPRGQGAVWRTLLGVHLFGAVINMSSVFLLGDRMVNRGGRRLGRRRALVLSRGFATGAFWSPFFAAMAAAVTYAPGAQVPIVVLTGLPLAAFGLWLTAREVDEQRAGNAPGAPFIGYPMRFSTLWLPCLLVTLVLVGHTLLPQWSILTWICLGAPLLTLLVLLLLRKGRGGPVQFGHYITQRLGDGASELTLFLAAGVLAAGIASVLSLAAGYLPFTEFGPAQASMLLLVIVGAAFVGVHPVIAVTVCGTWLAPLHPEPTLLAATFTMGWAIGVPAGPLSGLHLAMQGRYGISPYAFQRWNGRYIPQLLLASIIALHLQAWIRH</sequence>
<dbReference type="RefSeq" id="WP_110017818.1">
    <property type="nucleotide sequence ID" value="NZ_QGTJ01000003.1"/>
</dbReference>
<feature type="transmembrane region" description="Helical" evidence="1">
    <location>
        <begin position="164"/>
        <end position="185"/>
    </location>
</feature>
<proteinExistence type="predicted"/>
<dbReference type="Proteomes" id="UP000246569">
    <property type="component" value="Unassembled WGS sequence"/>
</dbReference>
<feature type="transmembrane region" description="Helical" evidence="1">
    <location>
        <begin position="58"/>
        <end position="75"/>
    </location>
</feature>
<feature type="transmembrane region" description="Helical" evidence="1">
    <location>
        <begin position="30"/>
        <end position="46"/>
    </location>
</feature>
<keyword evidence="1" id="KW-0472">Membrane</keyword>
<evidence type="ECO:0000313" key="3">
    <source>
        <dbReference type="Proteomes" id="UP000246569"/>
    </source>
</evidence>
<evidence type="ECO:0000256" key="1">
    <source>
        <dbReference type="SAM" id="Phobius"/>
    </source>
</evidence>
<keyword evidence="1" id="KW-1133">Transmembrane helix</keyword>
<feature type="transmembrane region" description="Helical" evidence="1">
    <location>
        <begin position="119"/>
        <end position="143"/>
    </location>
</feature>
<evidence type="ECO:0000313" key="2">
    <source>
        <dbReference type="EMBL" id="PWV63315.1"/>
    </source>
</evidence>
<feature type="transmembrane region" description="Helical" evidence="1">
    <location>
        <begin position="338"/>
        <end position="365"/>
    </location>
</feature>
<feature type="transmembrane region" description="Helical" evidence="1">
    <location>
        <begin position="231"/>
        <end position="252"/>
    </location>
</feature>
<feature type="transmembrane region" description="Helical" evidence="1">
    <location>
        <begin position="372"/>
        <end position="396"/>
    </location>
</feature>
<keyword evidence="3" id="KW-1185">Reference proteome</keyword>
<organism evidence="2 3">
    <name type="scientific">Plasticicumulans acidivorans</name>
    <dbReference type="NCBI Taxonomy" id="886464"/>
    <lineage>
        <taxon>Bacteria</taxon>
        <taxon>Pseudomonadati</taxon>
        <taxon>Pseudomonadota</taxon>
        <taxon>Gammaproteobacteria</taxon>
        <taxon>Candidatus Competibacteraceae</taxon>
        <taxon>Plasticicumulans</taxon>
    </lineage>
</organism>
<protein>
    <submittedName>
        <fullName evidence="2">Uncharacterized protein</fullName>
    </submittedName>
</protein>
<accession>A0A317MWR2</accession>
<gene>
    <name evidence="2" type="ORF">C7443_103240</name>
</gene>
<feature type="transmembrane region" description="Helical" evidence="1">
    <location>
        <begin position="7"/>
        <end position="24"/>
    </location>
</feature>
<feature type="transmembrane region" description="Helical" evidence="1">
    <location>
        <begin position="191"/>
        <end position="210"/>
    </location>
</feature>
<keyword evidence="1" id="KW-0812">Transmembrane</keyword>
<feature type="transmembrane region" description="Helical" evidence="1">
    <location>
        <begin position="416"/>
        <end position="434"/>
    </location>
</feature>
<dbReference type="EMBL" id="QGTJ01000003">
    <property type="protein sequence ID" value="PWV63315.1"/>
    <property type="molecule type" value="Genomic_DNA"/>
</dbReference>
<reference evidence="2 3" key="1">
    <citation type="submission" date="2018-05" db="EMBL/GenBank/DDBJ databases">
        <title>Genomic Encyclopedia of Type Strains, Phase IV (KMG-IV): sequencing the most valuable type-strain genomes for metagenomic binning, comparative biology and taxonomic classification.</title>
        <authorList>
            <person name="Goeker M."/>
        </authorList>
    </citation>
    <scope>NUCLEOTIDE SEQUENCE [LARGE SCALE GENOMIC DNA]</scope>
    <source>
        <strain evidence="2 3">DSM 23606</strain>
    </source>
</reference>
<dbReference type="OrthoDB" id="8523687at2"/>